<dbReference type="eggNOG" id="ENOG502RR5W">
    <property type="taxonomic scope" value="Eukaryota"/>
</dbReference>
<dbReference type="OrthoDB" id="4062764at2759"/>
<evidence type="ECO:0000313" key="1">
    <source>
        <dbReference type="EMBL" id="CCK67852.1"/>
    </source>
</evidence>
<sequence length="235" mass="27402">MNGLRCGPLVFARWSSRLAQRALIYNSYYPAFDRGDFQQLGVLGPFGSLEGPAAPPARLWRVRDPRYFQFRDKYVLLFDNARVRDEYLERTRGKRLNKVRVRFQPAGELATVVDKFMQYSRNLEAAYASEDAYRLAIASPNEESTKTLGEAVVGTELLESKSALVWNLPNTWHPGRVADTFWQYDVKHCFKMFWNELDNVSLYYFAFNETHERDKFKYNVHGVYLNEAKLLVESL</sequence>
<accession>J7RT23</accession>
<name>J7RT23_HUIN7</name>
<dbReference type="STRING" id="1071383.J7RT23"/>
<keyword evidence="2" id="KW-1185">Reference proteome</keyword>
<dbReference type="Proteomes" id="UP000006310">
    <property type="component" value="Chromosome 1"/>
</dbReference>
<reference evidence="1 2" key="1">
    <citation type="journal article" date="2011" name="Proc. Natl. Acad. Sci. U.S.A.">
        <title>Evolutionary erosion of yeast sex chromosomes by mating-type switching accidents.</title>
        <authorList>
            <person name="Gordon J.L."/>
            <person name="Armisen D."/>
            <person name="Proux-Wera E."/>
            <person name="Oheigeartaigh S.S."/>
            <person name="Byrne K.P."/>
            <person name="Wolfe K.H."/>
        </authorList>
    </citation>
    <scope>NUCLEOTIDE SEQUENCE [LARGE SCALE GENOMIC DNA]</scope>
    <source>
        <strain evidence="2">ATCC MYA-139 / BCRC 22969 / CBS 8797 / CCRC 22969 / KCTC 17520 / NBRC 10181 / NCYC 3082</strain>
    </source>
</reference>
<organism evidence="1 2">
    <name type="scientific">Huiozyma naganishii (strain ATCC MYA-139 / BCRC 22969 / CBS 8797 / KCTC 17520 / NBRC 10181 / NCYC 3082 / Yp74L-3)</name>
    <name type="common">Yeast</name>
    <name type="synonym">Kazachstania naganishii</name>
    <dbReference type="NCBI Taxonomy" id="1071383"/>
    <lineage>
        <taxon>Eukaryota</taxon>
        <taxon>Fungi</taxon>
        <taxon>Dikarya</taxon>
        <taxon>Ascomycota</taxon>
        <taxon>Saccharomycotina</taxon>
        <taxon>Saccharomycetes</taxon>
        <taxon>Saccharomycetales</taxon>
        <taxon>Saccharomycetaceae</taxon>
        <taxon>Huiozyma</taxon>
    </lineage>
</organism>
<dbReference type="KEGG" id="kng:KNAG_0A01630"/>
<dbReference type="HOGENOM" id="CLU_1066355_0_0_1"/>
<gene>
    <name evidence="1" type="primary">KNAG0A01630</name>
    <name evidence="1" type="ordered locus">KNAG_0A01630</name>
</gene>
<dbReference type="EMBL" id="HE978314">
    <property type="protein sequence ID" value="CCK67852.1"/>
    <property type="molecule type" value="Genomic_DNA"/>
</dbReference>
<protein>
    <submittedName>
        <fullName evidence="1">Uncharacterized protein</fullName>
    </submittedName>
</protein>
<dbReference type="RefSeq" id="XP_022462098.1">
    <property type="nucleotide sequence ID" value="XM_022610896.1"/>
</dbReference>
<evidence type="ECO:0000313" key="2">
    <source>
        <dbReference type="Proteomes" id="UP000006310"/>
    </source>
</evidence>
<dbReference type="GeneID" id="34523487"/>
<dbReference type="AlphaFoldDB" id="J7RT23"/>
<proteinExistence type="predicted"/>
<reference evidence="2" key="2">
    <citation type="submission" date="2012-08" db="EMBL/GenBank/DDBJ databases">
        <title>Genome sequence of Kazachstania naganishii.</title>
        <authorList>
            <person name="Gordon J.L."/>
            <person name="Armisen D."/>
            <person name="Proux-Wera E."/>
            <person name="OhEigeartaigh S.S."/>
            <person name="Byrne K.P."/>
            <person name="Wolfe K.H."/>
        </authorList>
    </citation>
    <scope>NUCLEOTIDE SEQUENCE [LARGE SCALE GENOMIC DNA]</scope>
    <source>
        <strain evidence="2">ATCC MYA-139 / BCRC 22969 / CBS 8797 / CCRC 22969 / KCTC 17520 / NBRC 10181 / NCYC 3082</strain>
    </source>
</reference>